<dbReference type="PANTHER" id="PTHR44858:SF1">
    <property type="entry name" value="UDP-N-ACETYLGLUCOSAMINE--PEPTIDE N-ACETYLGLUCOSAMINYLTRANSFERASE SPINDLY-RELATED"/>
    <property type="match status" value="1"/>
</dbReference>
<protein>
    <submittedName>
        <fullName evidence="5">Tetratricopeptide repeat protein</fullName>
    </submittedName>
</protein>
<reference evidence="5 6" key="1">
    <citation type="submission" date="2024-04" db="EMBL/GenBank/DDBJ databases">
        <title>Albibacterium profundi sp. nov., isolated from sediment of the Challenger Deep of Mariana Trench.</title>
        <authorList>
            <person name="Wang Y."/>
        </authorList>
    </citation>
    <scope>NUCLEOTIDE SEQUENCE [LARGE SCALE GENOMIC DNA]</scope>
    <source>
        <strain evidence="5 6">RHL897</strain>
    </source>
</reference>
<dbReference type="InterPro" id="IPR011990">
    <property type="entry name" value="TPR-like_helical_dom_sf"/>
</dbReference>
<keyword evidence="1" id="KW-0677">Repeat</keyword>
<dbReference type="SMART" id="SM00028">
    <property type="entry name" value="TPR"/>
    <property type="match status" value="5"/>
</dbReference>
<dbReference type="Proteomes" id="UP001580928">
    <property type="component" value="Unassembled WGS sequence"/>
</dbReference>
<dbReference type="PROSITE" id="PS50005">
    <property type="entry name" value="TPR"/>
    <property type="match status" value="1"/>
</dbReference>
<dbReference type="SUPFAM" id="SSF48452">
    <property type="entry name" value="TPR-like"/>
    <property type="match status" value="2"/>
</dbReference>
<keyword evidence="2 3" id="KW-0802">TPR repeat</keyword>
<dbReference type="InterPro" id="IPR019734">
    <property type="entry name" value="TPR_rpt"/>
</dbReference>
<accession>A0ABV5CAM0</accession>
<dbReference type="RefSeq" id="WP_375556153.1">
    <property type="nucleotide sequence ID" value="NZ_JBBVGT010000002.1"/>
</dbReference>
<evidence type="ECO:0000256" key="3">
    <source>
        <dbReference type="PROSITE-ProRule" id="PRU00339"/>
    </source>
</evidence>
<comment type="caution">
    <text evidence="5">The sequence shown here is derived from an EMBL/GenBank/DDBJ whole genome shotgun (WGS) entry which is preliminary data.</text>
</comment>
<name>A0ABV5CAM0_9SPHI</name>
<keyword evidence="6" id="KW-1185">Reference proteome</keyword>
<proteinExistence type="predicted"/>
<evidence type="ECO:0000256" key="2">
    <source>
        <dbReference type="ARBA" id="ARBA00022803"/>
    </source>
</evidence>
<evidence type="ECO:0000256" key="1">
    <source>
        <dbReference type="ARBA" id="ARBA00022737"/>
    </source>
</evidence>
<dbReference type="InterPro" id="IPR050498">
    <property type="entry name" value="Ycf3"/>
</dbReference>
<dbReference type="EMBL" id="JBBVGT010000002">
    <property type="protein sequence ID" value="MFB5944589.1"/>
    <property type="molecule type" value="Genomic_DNA"/>
</dbReference>
<gene>
    <name evidence="5" type="ORF">WKR92_01955</name>
</gene>
<evidence type="ECO:0000313" key="5">
    <source>
        <dbReference type="EMBL" id="MFB5944589.1"/>
    </source>
</evidence>
<feature type="signal peptide" evidence="4">
    <location>
        <begin position="1"/>
        <end position="20"/>
    </location>
</feature>
<dbReference type="PANTHER" id="PTHR44858">
    <property type="entry name" value="TETRATRICOPEPTIDE REPEAT PROTEIN 6"/>
    <property type="match status" value="1"/>
</dbReference>
<feature type="repeat" description="TPR" evidence="3">
    <location>
        <begin position="266"/>
        <end position="299"/>
    </location>
</feature>
<dbReference type="Pfam" id="PF13432">
    <property type="entry name" value="TPR_16"/>
    <property type="match status" value="1"/>
</dbReference>
<sequence>MKIKSLLLIASLFCSIFAFAQKGELNRGKASYSKFNEVKQIGSAALGVNDLEDAKTSLEKASQHDKTKDLSETWTYLALVYSDYVLLDSTGGADEYKQKALAAIEKAKAGEGAEEQAGNIDVAARTLAQAELTTGVKAFENQDFAAAYEAFNAGLEYLPGDTLFSYYAGLAAINAQDYPNAIEKYKTLLAHDDFSSLSQVYLDLSRLYLMQSDTTAAIKYAKEGSTKFPENQELATQNIELNLQAGNEAEVIADISSQIEKDPSNAVLHYYHGIALGASGQNDEAEAAYKKSIELDPESVNAYINLGGLMLNKGIEVFREASKLPANEQQKYNEQAKIGNKLVDDALPFLQKATEIDPTSSVAWQNLKTYYQLKENTEKVAELDEKIKSLN</sequence>
<dbReference type="Gene3D" id="1.25.40.10">
    <property type="entry name" value="Tetratricopeptide repeat domain"/>
    <property type="match status" value="2"/>
</dbReference>
<evidence type="ECO:0000256" key="4">
    <source>
        <dbReference type="SAM" id="SignalP"/>
    </source>
</evidence>
<evidence type="ECO:0000313" key="6">
    <source>
        <dbReference type="Proteomes" id="UP001580928"/>
    </source>
</evidence>
<organism evidence="5 6">
    <name type="scientific">Albibacterium profundi</name>
    <dbReference type="NCBI Taxonomy" id="3134906"/>
    <lineage>
        <taxon>Bacteria</taxon>
        <taxon>Pseudomonadati</taxon>
        <taxon>Bacteroidota</taxon>
        <taxon>Sphingobacteriia</taxon>
        <taxon>Sphingobacteriales</taxon>
        <taxon>Sphingobacteriaceae</taxon>
        <taxon>Albibacterium</taxon>
    </lineage>
</organism>
<dbReference type="Pfam" id="PF13414">
    <property type="entry name" value="TPR_11"/>
    <property type="match status" value="1"/>
</dbReference>
<feature type="chain" id="PRO_5045336357" evidence="4">
    <location>
        <begin position="21"/>
        <end position="391"/>
    </location>
</feature>
<keyword evidence="4" id="KW-0732">Signal</keyword>